<name>A0A915LDA9_ROMCU</name>
<evidence type="ECO:0000313" key="1">
    <source>
        <dbReference type="Proteomes" id="UP000887565"/>
    </source>
</evidence>
<accession>A0A915LDA9</accession>
<dbReference type="AlphaFoldDB" id="A0A915LDA9"/>
<organism evidence="1 2">
    <name type="scientific">Romanomermis culicivorax</name>
    <name type="common">Nematode worm</name>
    <dbReference type="NCBI Taxonomy" id="13658"/>
    <lineage>
        <taxon>Eukaryota</taxon>
        <taxon>Metazoa</taxon>
        <taxon>Ecdysozoa</taxon>
        <taxon>Nematoda</taxon>
        <taxon>Enoplea</taxon>
        <taxon>Dorylaimia</taxon>
        <taxon>Mermithida</taxon>
        <taxon>Mermithoidea</taxon>
        <taxon>Mermithidae</taxon>
        <taxon>Romanomermis</taxon>
    </lineage>
</organism>
<keyword evidence="1" id="KW-1185">Reference proteome</keyword>
<protein>
    <submittedName>
        <fullName evidence="2">Uncharacterized protein</fullName>
    </submittedName>
</protein>
<dbReference type="Proteomes" id="UP000887565">
    <property type="component" value="Unplaced"/>
</dbReference>
<evidence type="ECO:0000313" key="2">
    <source>
        <dbReference type="WBParaSite" id="nRc.2.0.1.t48313-RA"/>
    </source>
</evidence>
<dbReference type="WBParaSite" id="nRc.2.0.1.t48313-RA">
    <property type="protein sequence ID" value="nRc.2.0.1.t48313-RA"/>
    <property type="gene ID" value="nRc.2.0.1.g48313"/>
</dbReference>
<sequence>MLAEGMSKRFIWQLTKEKLKHHIKLSKGYQRRQGAQQQWQGMPITSSKNDAYYTAEETEAPDTTMMQKSRLVREAPQYVTLGQLVETLFDYWEWQREQRPIIGPIPFESQEVANYFAFDCQEWWIVHRMVNNAIAEIYDN</sequence>
<proteinExistence type="predicted"/>
<reference evidence="2" key="1">
    <citation type="submission" date="2022-11" db="UniProtKB">
        <authorList>
            <consortium name="WormBaseParasite"/>
        </authorList>
    </citation>
    <scope>IDENTIFICATION</scope>
</reference>